<dbReference type="Gene3D" id="2.102.10.10">
    <property type="entry name" value="Rieske [2Fe-2S] iron-sulphur domain"/>
    <property type="match status" value="1"/>
</dbReference>
<dbReference type="Proteomes" id="UP000002257">
    <property type="component" value="Chromosome"/>
</dbReference>
<dbReference type="InterPro" id="IPR050584">
    <property type="entry name" value="Cholesterol_7-desaturase"/>
</dbReference>
<feature type="domain" description="Rieske" evidence="6">
    <location>
        <begin position="8"/>
        <end position="103"/>
    </location>
</feature>
<dbReference type="CDD" id="cd03528">
    <property type="entry name" value="Rieske_RO_ferredoxin"/>
    <property type="match status" value="1"/>
</dbReference>
<dbReference type="eggNOG" id="COG2146">
    <property type="taxonomic scope" value="Bacteria"/>
</dbReference>
<evidence type="ECO:0000256" key="4">
    <source>
        <dbReference type="ARBA" id="ARBA00023004"/>
    </source>
</evidence>
<evidence type="ECO:0000313" key="7">
    <source>
        <dbReference type="EMBL" id="ACK50426.1"/>
    </source>
</evidence>
<dbReference type="PANTHER" id="PTHR21266:SF60">
    <property type="entry name" value="3-KETOSTEROID-9-ALPHA-MONOOXYGENASE, OXYGENASE COMPONENT"/>
    <property type="match status" value="1"/>
</dbReference>
<keyword evidence="5" id="KW-0411">Iron-sulfur</keyword>
<dbReference type="HOGENOM" id="CLU_055690_5_2_5"/>
<keyword evidence="2" id="KW-0479">Metal-binding</keyword>
<sequence length="107" mass="11831">MREPGKWVRATSLAELLDRQVIGVDVLGVPVVVYSVDGEVFATYDICSHGKARLSDGYLEGREIECPLHQGTFDVCTGQAVKAPCIEPVRPFQTKIEHDDVLVFIDD</sequence>
<dbReference type="InterPro" id="IPR036922">
    <property type="entry name" value="Rieske_2Fe-2S_sf"/>
</dbReference>
<dbReference type="KEGG" id="msl:Msil_1467"/>
<keyword evidence="3" id="KW-0560">Oxidoreductase</keyword>
<dbReference type="InterPro" id="IPR017941">
    <property type="entry name" value="Rieske_2Fe-2S"/>
</dbReference>
<keyword evidence="1" id="KW-0001">2Fe-2S</keyword>
<evidence type="ECO:0000259" key="6">
    <source>
        <dbReference type="PROSITE" id="PS51296"/>
    </source>
</evidence>
<dbReference type="GO" id="GO:0046872">
    <property type="term" value="F:metal ion binding"/>
    <property type="evidence" value="ECO:0007669"/>
    <property type="project" value="UniProtKB-KW"/>
</dbReference>
<dbReference type="EMBL" id="CP001280">
    <property type="protein sequence ID" value="ACK50426.1"/>
    <property type="molecule type" value="Genomic_DNA"/>
</dbReference>
<dbReference type="GO" id="GO:0016491">
    <property type="term" value="F:oxidoreductase activity"/>
    <property type="evidence" value="ECO:0007669"/>
    <property type="project" value="UniProtKB-KW"/>
</dbReference>
<name>B8ESU1_METSB</name>
<keyword evidence="8" id="KW-1185">Reference proteome</keyword>
<dbReference type="OrthoDB" id="9800167at2"/>
<evidence type="ECO:0000313" key="8">
    <source>
        <dbReference type="Proteomes" id="UP000002257"/>
    </source>
</evidence>
<dbReference type="Pfam" id="PF00355">
    <property type="entry name" value="Rieske"/>
    <property type="match status" value="1"/>
</dbReference>
<reference evidence="7 8" key="1">
    <citation type="journal article" date="2010" name="J. Bacteriol.">
        <title>Complete genome sequence of the aerobic facultative methanotroph Methylocella silvestris BL2.</title>
        <authorList>
            <person name="Chen Y."/>
            <person name="Crombie A."/>
            <person name="Rahman M.T."/>
            <person name="Dedysh S.N."/>
            <person name="Liesack W."/>
            <person name="Stott M.B."/>
            <person name="Alam M."/>
            <person name="Theisen A.R."/>
            <person name="Murrell J.C."/>
            <person name="Dunfield P.F."/>
        </authorList>
    </citation>
    <scope>NUCLEOTIDE SEQUENCE [LARGE SCALE GENOMIC DNA]</scope>
    <source>
        <strain evidence="8">DSM 15510 / CIP 108128 / LMG 27833 / NCIMB 13906 / BL2</strain>
    </source>
</reference>
<evidence type="ECO:0000256" key="5">
    <source>
        <dbReference type="ARBA" id="ARBA00023014"/>
    </source>
</evidence>
<protein>
    <submittedName>
        <fullName evidence="7">Rieske (2Fe-2S) domain protein</fullName>
    </submittedName>
</protein>
<proteinExistence type="predicted"/>
<dbReference type="SUPFAM" id="SSF50022">
    <property type="entry name" value="ISP domain"/>
    <property type="match status" value="1"/>
</dbReference>
<organism evidence="7 8">
    <name type="scientific">Methylocella silvestris (strain DSM 15510 / CIP 108128 / LMG 27833 / NCIMB 13906 / BL2)</name>
    <dbReference type="NCBI Taxonomy" id="395965"/>
    <lineage>
        <taxon>Bacteria</taxon>
        <taxon>Pseudomonadati</taxon>
        <taxon>Pseudomonadota</taxon>
        <taxon>Alphaproteobacteria</taxon>
        <taxon>Hyphomicrobiales</taxon>
        <taxon>Beijerinckiaceae</taxon>
        <taxon>Methylocella</taxon>
    </lineage>
</organism>
<accession>B8ESU1</accession>
<evidence type="ECO:0000256" key="3">
    <source>
        <dbReference type="ARBA" id="ARBA00023002"/>
    </source>
</evidence>
<evidence type="ECO:0000256" key="2">
    <source>
        <dbReference type="ARBA" id="ARBA00022723"/>
    </source>
</evidence>
<dbReference type="AlphaFoldDB" id="B8ESU1"/>
<dbReference type="PROSITE" id="PS51296">
    <property type="entry name" value="RIESKE"/>
    <property type="match status" value="1"/>
</dbReference>
<evidence type="ECO:0000256" key="1">
    <source>
        <dbReference type="ARBA" id="ARBA00022714"/>
    </source>
</evidence>
<gene>
    <name evidence="7" type="ordered locus">Msil_1467</name>
</gene>
<dbReference type="STRING" id="395965.Msil_1467"/>
<dbReference type="PANTHER" id="PTHR21266">
    <property type="entry name" value="IRON-SULFUR DOMAIN CONTAINING PROTEIN"/>
    <property type="match status" value="1"/>
</dbReference>
<keyword evidence="4" id="KW-0408">Iron</keyword>
<dbReference type="GO" id="GO:0051537">
    <property type="term" value="F:2 iron, 2 sulfur cluster binding"/>
    <property type="evidence" value="ECO:0007669"/>
    <property type="project" value="UniProtKB-KW"/>
</dbReference>
<dbReference type="RefSeq" id="WP_012590496.1">
    <property type="nucleotide sequence ID" value="NC_011666.1"/>
</dbReference>